<keyword evidence="2" id="KW-0964">Secreted</keyword>
<comment type="caution">
    <text evidence="9">The sequence shown here is derived from an EMBL/GenBank/DDBJ whole genome shotgun (WGS) entry which is preliminary data.</text>
</comment>
<proteinExistence type="predicted"/>
<dbReference type="GO" id="GO:0005576">
    <property type="term" value="C:extracellular region"/>
    <property type="evidence" value="ECO:0007669"/>
    <property type="project" value="UniProtKB-SubCell"/>
</dbReference>
<evidence type="ECO:0000256" key="6">
    <source>
        <dbReference type="SAM" id="Phobius"/>
    </source>
</evidence>
<evidence type="ECO:0000313" key="10">
    <source>
        <dbReference type="Proteomes" id="UP000245119"/>
    </source>
</evidence>
<sequence>MDVVVGHRLLVFGLFSSFFISLTSATGVATESPGSWSNWINAGSPAGTGVDDESLDRLVRMSQLPCDPSAVMQVECRKVGSGVTFSDQRIFVTNVLQVPCNTSGLVCRDADQPQGVRCSDYEIRVLCSGVTGKTSGDSSGSSGGGIGSNGGFIAMAAGGSVVIPLVCVLVVQLRKSKRDERRRALQAARAASQSAQAEQAARGQDAPPTYDELFGSSETRLSTTSTSSADSGIDVGSVDMMIVNELRTPSRPSVTSGYSITSTESLLSSSLPPVTAVMSSASSTMVTTPSVDVVDEPVAVTDMSVQVSEASPTVTVDTATNVSARRESFASDLSETASHSSADVLLTSSSASTTLVHSDHLSDTASHSSADGLLASSSNLVHNDPPPPYDFHNPSREERTMGERCRSCGRSSSSSSSDDDSSNSCNVSVSSLQPQRRFLGMHLSIHDLLAVIYQEGERASTPPPTYDDALKIIGVQGQPKVSTTQ</sequence>
<feature type="chain" id="PRO_5015767288" description="WxxW domain-containing protein" evidence="7">
    <location>
        <begin position="26"/>
        <end position="485"/>
    </location>
</feature>
<dbReference type="EMBL" id="PZQS01000014">
    <property type="protein sequence ID" value="PVD18565.1"/>
    <property type="molecule type" value="Genomic_DNA"/>
</dbReference>
<evidence type="ECO:0000313" key="9">
    <source>
        <dbReference type="EMBL" id="PVD18565.1"/>
    </source>
</evidence>
<feature type="region of interest" description="Disordered" evidence="5">
    <location>
        <begin position="375"/>
        <end position="428"/>
    </location>
</feature>
<evidence type="ECO:0000256" key="5">
    <source>
        <dbReference type="SAM" id="MobiDB-lite"/>
    </source>
</evidence>
<name>A0A2T7NBN0_POMCA</name>
<evidence type="ECO:0000256" key="4">
    <source>
        <dbReference type="ARBA" id="ARBA00023180"/>
    </source>
</evidence>
<dbReference type="AlphaFoldDB" id="A0A2T7NBN0"/>
<feature type="transmembrane region" description="Helical" evidence="6">
    <location>
        <begin position="152"/>
        <end position="173"/>
    </location>
</feature>
<evidence type="ECO:0000256" key="7">
    <source>
        <dbReference type="SAM" id="SignalP"/>
    </source>
</evidence>
<dbReference type="InterPro" id="IPR025155">
    <property type="entry name" value="WxxW_domain"/>
</dbReference>
<evidence type="ECO:0000256" key="2">
    <source>
        <dbReference type="ARBA" id="ARBA00022525"/>
    </source>
</evidence>
<feature type="compositionally biased region" description="Low complexity" evidence="5">
    <location>
        <begin position="185"/>
        <end position="202"/>
    </location>
</feature>
<comment type="subcellular location">
    <subcellularLocation>
        <location evidence="1">Secreted</location>
    </subcellularLocation>
</comment>
<dbReference type="Pfam" id="PF13330">
    <property type="entry name" value="Mucin2_WxxW"/>
    <property type="match status" value="1"/>
</dbReference>
<feature type="compositionally biased region" description="Low complexity" evidence="5">
    <location>
        <begin position="408"/>
        <end position="428"/>
    </location>
</feature>
<dbReference type="OrthoDB" id="6103516at2759"/>
<evidence type="ECO:0000256" key="1">
    <source>
        <dbReference type="ARBA" id="ARBA00004613"/>
    </source>
</evidence>
<keyword evidence="3 7" id="KW-0732">Signal</keyword>
<keyword evidence="6" id="KW-1133">Transmembrane helix</keyword>
<organism evidence="9 10">
    <name type="scientific">Pomacea canaliculata</name>
    <name type="common">Golden apple snail</name>
    <dbReference type="NCBI Taxonomy" id="400727"/>
    <lineage>
        <taxon>Eukaryota</taxon>
        <taxon>Metazoa</taxon>
        <taxon>Spiralia</taxon>
        <taxon>Lophotrochozoa</taxon>
        <taxon>Mollusca</taxon>
        <taxon>Gastropoda</taxon>
        <taxon>Caenogastropoda</taxon>
        <taxon>Architaenioglossa</taxon>
        <taxon>Ampullarioidea</taxon>
        <taxon>Ampullariidae</taxon>
        <taxon>Pomacea</taxon>
    </lineage>
</organism>
<dbReference type="Proteomes" id="UP000245119">
    <property type="component" value="Linkage Group LG14"/>
</dbReference>
<evidence type="ECO:0000259" key="8">
    <source>
        <dbReference type="Pfam" id="PF13330"/>
    </source>
</evidence>
<feature type="compositionally biased region" description="Basic and acidic residues" evidence="5">
    <location>
        <begin position="393"/>
        <end position="406"/>
    </location>
</feature>
<feature type="region of interest" description="Disordered" evidence="5">
    <location>
        <begin position="184"/>
        <end position="233"/>
    </location>
</feature>
<keyword evidence="10" id="KW-1185">Reference proteome</keyword>
<accession>A0A2T7NBN0</accession>
<gene>
    <name evidence="9" type="ORF">C0Q70_21115</name>
</gene>
<keyword evidence="6" id="KW-0472">Membrane</keyword>
<feature type="domain" description="WxxW" evidence="8">
    <location>
        <begin position="36"/>
        <end position="127"/>
    </location>
</feature>
<keyword evidence="6" id="KW-0812">Transmembrane</keyword>
<reference evidence="9 10" key="1">
    <citation type="submission" date="2018-04" db="EMBL/GenBank/DDBJ databases">
        <title>The genome of golden apple snail Pomacea canaliculata provides insight into stress tolerance and invasive adaptation.</title>
        <authorList>
            <person name="Liu C."/>
            <person name="Liu B."/>
            <person name="Ren Y."/>
            <person name="Zhang Y."/>
            <person name="Wang H."/>
            <person name="Li S."/>
            <person name="Jiang F."/>
            <person name="Yin L."/>
            <person name="Zhang G."/>
            <person name="Qian W."/>
            <person name="Fan W."/>
        </authorList>
    </citation>
    <scope>NUCLEOTIDE SEQUENCE [LARGE SCALE GENOMIC DNA]</scope>
    <source>
        <strain evidence="9">SZHN2017</strain>
        <tissue evidence="9">Muscle</tissue>
    </source>
</reference>
<protein>
    <recommendedName>
        <fullName evidence="8">WxxW domain-containing protein</fullName>
    </recommendedName>
</protein>
<dbReference type="STRING" id="400727.A0A2T7NBN0"/>
<feature type="signal peptide" evidence="7">
    <location>
        <begin position="1"/>
        <end position="25"/>
    </location>
</feature>
<keyword evidence="4" id="KW-0325">Glycoprotein</keyword>
<feature type="compositionally biased region" description="Low complexity" evidence="5">
    <location>
        <begin position="216"/>
        <end position="231"/>
    </location>
</feature>
<evidence type="ECO:0000256" key="3">
    <source>
        <dbReference type="ARBA" id="ARBA00022729"/>
    </source>
</evidence>